<name>A0ABT3M3F9_9LEPT</name>
<gene>
    <name evidence="1" type="ORF">ND855_02230</name>
</gene>
<proteinExistence type="predicted"/>
<evidence type="ECO:0000313" key="2">
    <source>
        <dbReference type="Proteomes" id="UP001208794"/>
    </source>
</evidence>
<comment type="caution">
    <text evidence="1">The sequence shown here is derived from an EMBL/GenBank/DDBJ whole genome shotgun (WGS) entry which is preliminary data.</text>
</comment>
<dbReference type="EMBL" id="JAMQPR010000001">
    <property type="protein sequence ID" value="MCW7502927.1"/>
    <property type="molecule type" value="Genomic_DNA"/>
</dbReference>
<keyword evidence="2" id="KW-1185">Reference proteome</keyword>
<organism evidence="1 2">
    <name type="scientific">Leptospira paudalimensis</name>
    <dbReference type="NCBI Taxonomy" id="2950024"/>
    <lineage>
        <taxon>Bacteria</taxon>
        <taxon>Pseudomonadati</taxon>
        <taxon>Spirochaetota</taxon>
        <taxon>Spirochaetia</taxon>
        <taxon>Leptospirales</taxon>
        <taxon>Leptospiraceae</taxon>
        <taxon>Leptospira</taxon>
    </lineage>
</organism>
<accession>A0ABT3M3F9</accession>
<reference evidence="1 2" key="1">
    <citation type="submission" date="2022-06" db="EMBL/GenBank/DDBJ databases">
        <title>Leptospira isolates from biofilms formed at urban environments.</title>
        <authorList>
            <person name="Ribeiro P.S."/>
            <person name="Sousa T."/>
            <person name="Carvalho N."/>
            <person name="Aburjaile F."/>
            <person name="Neves F."/>
            <person name="Oliveira D."/>
            <person name="Blanco L."/>
            <person name="Lima J."/>
            <person name="Costa F."/>
            <person name="Brenig B."/>
            <person name="Soares S."/>
            <person name="Ramos R."/>
            <person name="Goes-Neto A."/>
            <person name="Matiuzzi M."/>
            <person name="Azevedo V."/>
            <person name="Ristow P."/>
        </authorList>
    </citation>
    <scope>NUCLEOTIDE SEQUENCE [LARGE SCALE GENOMIC DNA]</scope>
    <source>
        <strain evidence="1 2">VSF14</strain>
    </source>
</reference>
<dbReference type="Proteomes" id="UP001208794">
    <property type="component" value="Unassembled WGS sequence"/>
</dbReference>
<dbReference type="SUPFAM" id="SSF55781">
    <property type="entry name" value="GAF domain-like"/>
    <property type="match status" value="1"/>
</dbReference>
<evidence type="ECO:0000313" key="1">
    <source>
        <dbReference type="EMBL" id="MCW7502927.1"/>
    </source>
</evidence>
<sequence>MLSELTPNQYFSGGSFNADLTDDLQFHSNSLHREKIWEQTVQTIAKIPEIFVTWILEYQPDTHSFHLLAIHGSEDLDFPKTIPKSQLPCSNVIDSNMIFEINLLEDDFLFKSLRINNFNKSSTIYLGYPIRSDIGTVIGVIGMIAENKFKHKFKNLKLIDVLADKLSLELIRYKNEKFISESLNNCSFVKQSLGELYRLLSYQTDDIVKICRNYLQAGIKLFGLPLGLIATKIGDGWEYSFIEGNVHGIYEGQKFSDVEFNFSIFNSSGNARIIKNLSVETSQLVQEHLGLLGVSCLMEFPLQVHNQRIGLFGFYGFGEQNIQSSEIIQRIFELMGIGLSNSIEKNKIPPFSKFNHLDEKIQNQ</sequence>
<protein>
    <submittedName>
        <fullName evidence="1">GAF domain-containing protein</fullName>
    </submittedName>
</protein>
<dbReference type="RefSeq" id="WP_265356997.1">
    <property type="nucleotide sequence ID" value="NZ_JAMQPR010000001.1"/>
</dbReference>